<protein>
    <recommendedName>
        <fullName evidence="4">Molybdenum cofactor sulfurase</fullName>
        <shortName evidence="4">MCS</shortName>
        <shortName evidence="4">MOS</shortName>
        <shortName evidence="4">MoCo sulfurase</shortName>
        <ecNumber evidence="4">2.8.1.9</ecNumber>
    </recommendedName>
    <alternativeName>
        <fullName evidence="4">Molybdenum cofactor sulfurtransferase</fullName>
    </alternativeName>
</protein>
<dbReference type="SUPFAM" id="SSF141673">
    <property type="entry name" value="MOSC N-terminal domain-like"/>
    <property type="match status" value="1"/>
</dbReference>
<keyword evidence="2 4" id="KW-0663">Pyridoxal phosphate</keyword>
<dbReference type="Pfam" id="PF00266">
    <property type="entry name" value="Aminotran_5"/>
    <property type="match status" value="1"/>
</dbReference>
<sequence>MLLNFVSASPSHEAPTEQISESTPTSRMKEVNDYNYGGRLEAIRHKEYPQLYNASLQLKTVFLDHAGSTLYAASHIRAQAEEMLATIPANPHSNHPGSQWTRDKIEQVRDRLLGFFGTTSRDYALVFTANATAAIRLAGELTPMSKEGTFCYTSAAHTSVVGLRGIAAELGAIVRPVEFDDLDDIIRPEHTNGVGLVAYPTQCNFSGERFPWDVADKVARRFPAHADANGSRDGGGHPPWWVLVDAAAYASSSPLNLGALRTGPDFVAVSMYKIFGAPTGVGALLVRRSSIPFLRPKRFFGGGTVHMLSFDHMWQEFRAEIEARLEDGTVNFQAIASLHHAIDAHARNFGSMALVRQHTASITQYALSVLNGLCHDNGRSLCTVYGHCSAEFGPTVALNLRDVNGSFIGYIEVERLAVMAGIAMRTGRFCNPGAARRWLDLTTPDLIRYASLGYACGDDNDVIAGKPVGAMRISFGAMTSCEDVDKFAAFLVRNFCNYTCTQESVKVGTIKLASAVTSIDKCTSPGRSLSAGLQVKVDQVVVYPIKSCHGWPVPRDTPWEITPSGLKYDRSFVIMRENSSVPMQQKRYPRMALIRPHLADKQLILDAPDHESLVISLDLATLCLETTQSMVCGSHMQTYRVLSNEISNWLASVLAVECYLACDPRLLLPLANDEYLPPSPPSSLADSAALAKLPPSPMPRTTKRSEMSFANESQILLVTHESAQRVSDWIAEEQDIDDAAAVIGKSFGPLQYRPNIVVKSVLHGIGPTREIQPFEEFKWTGVTIGDIRLQVSGPCRRCQMIAIDQESAKSLKEPYSTLARKMRVDGKVVFGIYLDIIDGANSFTRAALANTIQLGMLIDISL</sequence>
<dbReference type="InterPro" id="IPR015421">
    <property type="entry name" value="PyrdxlP-dep_Trfase_major"/>
</dbReference>
<organism evidence="7 8">
    <name type="scientific">Coemansia aciculifera</name>
    <dbReference type="NCBI Taxonomy" id="417176"/>
    <lineage>
        <taxon>Eukaryota</taxon>
        <taxon>Fungi</taxon>
        <taxon>Fungi incertae sedis</taxon>
        <taxon>Zoopagomycota</taxon>
        <taxon>Kickxellomycotina</taxon>
        <taxon>Kickxellomycetes</taxon>
        <taxon>Kickxellales</taxon>
        <taxon>Kickxellaceae</taxon>
        <taxon>Coemansia</taxon>
    </lineage>
</organism>
<dbReference type="AlphaFoldDB" id="A0A9W8IKT9"/>
<dbReference type="InterPro" id="IPR005302">
    <property type="entry name" value="MoCF_Sase_C"/>
</dbReference>
<evidence type="ECO:0000313" key="7">
    <source>
        <dbReference type="EMBL" id="KAJ2866186.1"/>
    </source>
</evidence>
<proteinExistence type="inferred from homology"/>
<name>A0A9W8IKT9_9FUNG</name>
<comment type="catalytic activity">
    <reaction evidence="4">
        <text>Mo-molybdopterin + L-cysteine + AH2 = thio-Mo-molybdopterin + L-alanine + A + H2O</text>
        <dbReference type="Rhea" id="RHEA:42636"/>
        <dbReference type="ChEBI" id="CHEBI:13193"/>
        <dbReference type="ChEBI" id="CHEBI:15377"/>
        <dbReference type="ChEBI" id="CHEBI:17499"/>
        <dbReference type="ChEBI" id="CHEBI:35235"/>
        <dbReference type="ChEBI" id="CHEBI:57972"/>
        <dbReference type="ChEBI" id="CHEBI:71302"/>
        <dbReference type="ChEBI" id="CHEBI:82685"/>
        <dbReference type="EC" id="2.8.1.9"/>
    </reaction>
</comment>
<feature type="active site" evidence="4">
    <location>
        <position position="430"/>
    </location>
</feature>
<dbReference type="EMBL" id="JANBUY010000043">
    <property type="protein sequence ID" value="KAJ2866186.1"/>
    <property type="molecule type" value="Genomic_DNA"/>
</dbReference>
<evidence type="ECO:0000256" key="5">
    <source>
        <dbReference type="SAM" id="MobiDB-lite"/>
    </source>
</evidence>
<feature type="compositionally biased region" description="Polar residues" evidence="5">
    <location>
        <begin position="1"/>
        <end position="10"/>
    </location>
</feature>
<dbReference type="InterPro" id="IPR000192">
    <property type="entry name" value="Aminotrans_V_dom"/>
</dbReference>
<dbReference type="InterPro" id="IPR005303">
    <property type="entry name" value="MOCOS_middle"/>
</dbReference>
<feature type="compositionally biased region" description="Polar residues" evidence="5">
    <location>
        <begin position="17"/>
        <end position="26"/>
    </location>
</feature>
<evidence type="ECO:0000313" key="8">
    <source>
        <dbReference type="Proteomes" id="UP001140074"/>
    </source>
</evidence>
<dbReference type="SUPFAM" id="SSF53383">
    <property type="entry name" value="PLP-dependent transferases"/>
    <property type="match status" value="1"/>
</dbReference>
<dbReference type="Proteomes" id="UP001140074">
    <property type="component" value="Unassembled WGS sequence"/>
</dbReference>
<feature type="modified residue" description="N6-(pyridoxal phosphate)lysine" evidence="4">
    <location>
        <position position="273"/>
    </location>
</feature>
<evidence type="ECO:0000259" key="6">
    <source>
        <dbReference type="PROSITE" id="PS51340"/>
    </source>
</evidence>
<evidence type="ECO:0000256" key="1">
    <source>
        <dbReference type="ARBA" id="ARBA00022679"/>
    </source>
</evidence>
<comment type="caution">
    <text evidence="7">The sequence shown here is derived from an EMBL/GenBank/DDBJ whole genome shotgun (WGS) entry which is preliminary data.</text>
</comment>
<accession>A0A9W8IKT9</accession>
<keyword evidence="1 4" id="KW-0808">Transferase</keyword>
<dbReference type="GO" id="GO:0016829">
    <property type="term" value="F:lyase activity"/>
    <property type="evidence" value="ECO:0007669"/>
    <property type="project" value="UniProtKB-UniRule"/>
</dbReference>
<dbReference type="EC" id="2.8.1.9" evidence="4"/>
<dbReference type="GO" id="GO:0030151">
    <property type="term" value="F:molybdenum ion binding"/>
    <property type="evidence" value="ECO:0007669"/>
    <property type="project" value="UniProtKB-UniRule"/>
</dbReference>
<keyword evidence="3 4" id="KW-0501">Molybdenum cofactor biosynthesis</keyword>
<gene>
    <name evidence="7" type="ORF">GGH94_001717</name>
</gene>
<comment type="similarity">
    <text evidence="4">Belongs to the class-V pyridoxal-phosphate-dependent aminotransferase family. MOCOS subfamily.</text>
</comment>
<dbReference type="Pfam" id="PF03473">
    <property type="entry name" value="MOSC"/>
    <property type="match status" value="1"/>
</dbReference>
<dbReference type="HAMAP" id="MF_03050">
    <property type="entry name" value="MOCOS"/>
    <property type="match status" value="1"/>
</dbReference>
<evidence type="ECO:0000256" key="4">
    <source>
        <dbReference type="HAMAP-Rule" id="MF_03050"/>
    </source>
</evidence>
<dbReference type="SUPFAM" id="SSF50800">
    <property type="entry name" value="PK beta-barrel domain-like"/>
    <property type="match status" value="1"/>
</dbReference>
<dbReference type="GO" id="GO:0006777">
    <property type="term" value="P:Mo-molybdopterin cofactor biosynthetic process"/>
    <property type="evidence" value="ECO:0007669"/>
    <property type="project" value="UniProtKB-UniRule"/>
</dbReference>
<keyword evidence="8" id="KW-1185">Reference proteome</keyword>
<dbReference type="PROSITE" id="PS51340">
    <property type="entry name" value="MOSC"/>
    <property type="match status" value="1"/>
</dbReference>
<dbReference type="Pfam" id="PF03476">
    <property type="entry name" value="MOSC_N"/>
    <property type="match status" value="1"/>
</dbReference>
<comment type="cofactor">
    <cofactor evidence="4">
        <name>pyridoxal 5'-phosphate</name>
        <dbReference type="ChEBI" id="CHEBI:597326"/>
    </cofactor>
</comment>
<dbReference type="PANTHER" id="PTHR14237">
    <property type="entry name" value="MOLYBDOPTERIN COFACTOR SULFURASE MOSC"/>
    <property type="match status" value="1"/>
</dbReference>
<dbReference type="GO" id="GO:0030170">
    <property type="term" value="F:pyridoxal phosphate binding"/>
    <property type="evidence" value="ECO:0007669"/>
    <property type="project" value="UniProtKB-UniRule"/>
</dbReference>
<evidence type="ECO:0000256" key="3">
    <source>
        <dbReference type="ARBA" id="ARBA00023150"/>
    </source>
</evidence>
<feature type="region of interest" description="Disordered" evidence="5">
    <location>
        <begin position="1"/>
        <end position="31"/>
    </location>
</feature>
<dbReference type="InterPro" id="IPR028886">
    <property type="entry name" value="MoCo_sulfurase"/>
</dbReference>
<dbReference type="InterPro" id="IPR011037">
    <property type="entry name" value="Pyrv_Knase-like_insert_dom_sf"/>
</dbReference>
<dbReference type="Gene3D" id="3.40.640.10">
    <property type="entry name" value="Type I PLP-dependent aspartate aminotransferase-like (Major domain)"/>
    <property type="match status" value="1"/>
</dbReference>
<comment type="function">
    <text evidence="4">Sulfurates the molybdenum cofactor. Sulfation of molybdenum is essential for xanthine dehydrogenase (XDH) and aldehyde oxidase (ADO) enzymes in which molybdenum cofactor is liganded by 1 oxygen and 1 sulfur atom in active form.</text>
</comment>
<dbReference type="PANTHER" id="PTHR14237:SF80">
    <property type="entry name" value="MOLYBDENUM COFACTOR SULFURASE"/>
    <property type="match status" value="1"/>
</dbReference>
<feature type="domain" description="MOSC" evidence="6">
    <location>
        <begin position="691"/>
        <end position="861"/>
    </location>
</feature>
<reference evidence="7" key="1">
    <citation type="submission" date="2022-07" db="EMBL/GenBank/DDBJ databases">
        <title>Phylogenomic reconstructions and comparative analyses of Kickxellomycotina fungi.</title>
        <authorList>
            <person name="Reynolds N.K."/>
            <person name="Stajich J.E."/>
            <person name="Barry K."/>
            <person name="Grigoriev I.V."/>
            <person name="Crous P."/>
            <person name="Smith M.E."/>
        </authorList>
    </citation>
    <scope>NUCLEOTIDE SEQUENCE</scope>
    <source>
        <strain evidence="7">RSA 476</strain>
    </source>
</reference>
<dbReference type="InterPro" id="IPR015424">
    <property type="entry name" value="PyrdxlP-dep_Trfase"/>
</dbReference>
<dbReference type="GO" id="GO:0008265">
    <property type="term" value="F:molybdenum cofactor sulfurtransferase activity"/>
    <property type="evidence" value="ECO:0007669"/>
    <property type="project" value="UniProtKB-UniRule"/>
</dbReference>
<evidence type="ECO:0000256" key="2">
    <source>
        <dbReference type="ARBA" id="ARBA00022898"/>
    </source>
</evidence>